<dbReference type="SUPFAM" id="SSF48371">
    <property type="entry name" value="ARM repeat"/>
    <property type="match status" value="1"/>
</dbReference>
<sequence length="1182" mass="135522">MTEAETKHTVAGSLSFRRGEYVVLSERRESSMCGFETKFKRSIWITSARRLETDTHLICFWLVSAVHQQVLVTVPLSMPQTMPAQRRTTGFCGCFGSNEPPEITYHVVENGGIINLQPHPLTPTQPMPDEEELNAKFAELVEELDLTASKKEIMFNLPPEKKWQLYLSKKMEQDEPTTHYPDYYIEKVISMSMLLFPREEEEIMARAKLLDNLKTALRTQPNSFVMRFLEQDGLSGILNFLLSMDYNTAESPIHTSLIGCVKALMNNSNGRAHVLAHPTAINTIAQSLSTENIKTKTAVLEILGAMCLVPGGHKKVLESMLYFQKFAAERTRFLTVVNDLDRSTGLYHDEVSLKTAIMSFINAIINYGPGEDHLEFRLHLRYEFLMLGIQPVMEKLRRHENATLDRHLDIFEMVRNEDEKEMARKFECVHIDTKSAKSMLEVLKKKISHTPAYPHFLSLLYHFIQLPLDYSACPQHWLLFDRIVQQIILQGENGDNPDYTPIKINVREIVQLLATEEEVKQAKSKAEAMEQENSELTSQLQKKEQELDQQSQEKEDLQSALNKMKGKLEKETVGHLEANQKIAELEYRINELNIMLEVEKQQRTQVENLAKAGCLSDDAKAGIRPASNIVPCPPPPPPPPHALAPMPPPAPPGPPPPPPLRIGSLTDKPIKSVMKNIPQPSNPLKSFNWCKLPESKLEGTVWEELDDTKLYKDIDLMDFDKTFSAYQKQQCNGSVEEDIPAVVTRATLKSRELSVIDGRRAQNCTILLSKLRLSNEEICKAILSMDNKEQLPKDMVEQLLKFMPSHEEKALLEEHSMEIDNMARADRFLYEISKIVHYEQRIRTLFYKKKFQERVSDSKPKIEAVLEASKELHRSKRLKRLLELILAFGNYMNRGARGNASGFHLASLNRIADTKSSINRNMTLLHYIIDTLEKKFKDVLKIEEDIHHVRQAAKVNLNELTKEIQSLKSGLQEVQKELEYHRSQPPQHGDKFVPVMKEFITTATYRFSELEDTFQEMKQRYDQVVKHFGEDPSHLQPDEFFAIFDTFLTSFNEARQDNETFRRKREDDEKRAKQDTERKTHIDRSSKESGLKGSSGVRNGSINGLRAIKAGSEKGEFDDLISALRTGDVFGEDFTKSRRNRRKGSQTMLLHQSSSSNNENVQWRSIPRESSRDRVITPKLKV</sequence>
<dbReference type="FunFam" id="1.20.58.2220:FF:000009">
    <property type="entry name" value="Disheveled-associated activator of morphogenesis"/>
    <property type="match status" value="1"/>
</dbReference>
<dbReference type="InterPro" id="IPR010472">
    <property type="entry name" value="FH3_dom"/>
</dbReference>
<feature type="coiled-coil region" evidence="1">
    <location>
        <begin position="950"/>
        <end position="984"/>
    </location>
</feature>
<dbReference type="Gene3D" id="1.10.238.150">
    <property type="entry name" value="Formin, FH3 diaphanous domain"/>
    <property type="match status" value="1"/>
</dbReference>
<dbReference type="Gene3D" id="1.25.10.10">
    <property type="entry name" value="Leucine-rich Repeat Variant"/>
    <property type="match status" value="1"/>
</dbReference>
<dbReference type="InterPro" id="IPR011989">
    <property type="entry name" value="ARM-like"/>
</dbReference>
<dbReference type="GO" id="GO:0003779">
    <property type="term" value="F:actin binding"/>
    <property type="evidence" value="ECO:0007669"/>
    <property type="project" value="InterPro"/>
</dbReference>
<feature type="compositionally biased region" description="Basic and acidic residues" evidence="2">
    <location>
        <begin position="541"/>
        <end position="557"/>
    </location>
</feature>
<dbReference type="Pfam" id="PF02181">
    <property type="entry name" value="FH2"/>
    <property type="match status" value="1"/>
</dbReference>
<dbReference type="PANTHER" id="PTHR45725">
    <property type="entry name" value="FORMIN HOMOLOGY 2 FAMILY MEMBER"/>
    <property type="match status" value="1"/>
</dbReference>
<dbReference type="Pfam" id="PF06371">
    <property type="entry name" value="Drf_GBD"/>
    <property type="match status" value="1"/>
</dbReference>
<feature type="domain" description="FH2" evidence="5">
    <location>
        <begin position="674"/>
        <end position="1077"/>
    </location>
</feature>
<feature type="region of interest" description="Disordered" evidence="2">
    <location>
        <begin position="1059"/>
        <end position="1102"/>
    </location>
</feature>
<dbReference type="SMART" id="SM00498">
    <property type="entry name" value="FH2"/>
    <property type="match status" value="1"/>
</dbReference>
<gene>
    <name evidence="6" type="primary">DAAM2</name>
    <name evidence="6" type="ORF">CDAR_555271</name>
</gene>
<dbReference type="SMART" id="SM01139">
    <property type="entry name" value="Drf_FH3"/>
    <property type="match status" value="1"/>
</dbReference>
<dbReference type="PROSITE" id="PS51232">
    <property type="entry name" value="GBD_FH3"/>
    <property type="match status" value="1"/>
</dbReference>
<feature type="domain" description="DAD" evidence="3">
    <location>
        <begin position="1112"/>
        <end position="1142"/>
    </location>
</feature>
<dbReference type="InterPro" id="IPR014767">
    <property type="entry name" value="DAD_dom"/>
</dbReference>
<feature type="compositionally biased region" description="Basic and acidic residues" evidence="2">
    <location>
        <begin position="1059"/>
        <end position="1090"/>
    </location>
</feature>
<name>A0AAV4RIS4_9ARAC</name>
<evidence type="ECO:0000256" key="2">
    <source>
        <dbReference type="SAM" id="MobiDB-lite"/>
    </source>
</evidence>
<protein>
    <submittedName>
        <fullName evidence="6">Disheveled-associated activator of morphogenesis 2</fullName>
    </submittedName>
</protein>
<evidence type="ECO:0000259" key="5">
    <source>
        <dbReference type="PROSITE" id="PS51444"/>
    </source>
</evidence>
<dbReference type="InterPro" id="IPR015425">
    <property type="entry name" value="FH2_Formin"/>
</dbReference>
<dbReference type="GO" id="GO:0030838">
    <property type="term" value="P:positive regulation of actin filament polymerization"/>
    <property type="evidence" value="ECO:0007669"/>
    <property type="project" value="TreeGrafter"/>
</dbReference>
<dbReference type="PROSITE" id="PS51231">
    <property type="entry name" value="DAD"/>
    <property type="match status" value="1"/>
</dbReference>
<dbReference type="InterPro" id="IPR051425">
    <property type="entry name" value="Formin_Homology"/>
</dbReference>
<dbReference type="FunFam" id="1.25.10.10:FF:000800">
    <property type="entry name" value="Disheveled-associated activator of morphogenesis"/>
    <property type="match status" value="1"/>
</dbReference>
<evidence type="ECO:0000313" key="6">
    <source>
        <dbReference type="EMBL" id="GIY20661.1"/>
    </source>
</evidence>
<dbReference type="Gene3D" id="1.20.58.2220">
    <property type="entry name" value="Formin, FH2 domain"/>
    <property type="match status" value="1"/>
</dbReference>
<dbReference type="InterPro" id="IPR014768">
    <property type="entry name" value="GBD/FH3_dom"/>
</dbReference>
<feature type="region of interest" description="Disordered" evidence="2">
    <location>
        <begin position="631"/>
        <end position="658"/>
    </location>
</feature>
<keyword evidence="7" id="KW-1185">Reference proteome</keyword>
<dbReference type="SUPFAM" id="SSF101447">
    <property type="entry name" value="Formin homology 2 domain (FH2 domain)"/>
    <property type="match status" value="1"/>
</dbReference>
<dbReference type="GO" id="GO:0031267">
    <property type="term" value="F:small GTPase binding"/>
    <property type="evidence" value="ECO:0007669"/>
    <property type="project" value="InterPro"/>
</dbReference>
<feature type="compositionally biased region" description="Polar residues" evidence="2">
    <location>
        <begin position="1145"/>
        <end position="1163"/>
    </location>
</feature>
<dbReference type="InterPro" id="IPR010473">
    <property type="entry name" value="GTPase-bd"/>
</dbReference>
<feature type="region of interest" description="Disordered" evidence="2">
    <location>
        <begin position="1135"/>
        <end position="1182"/>
    </location>
</feature>
<proteinExistence type="predicted"/>
<keyword evidence="1" id="KW-0175">Coiled coil</keyword>
<comment type="caution">
    <text evidence="6">The sequence shown here is derived from an EMBL/GenBank/DDBJ whole genome shotgun (WGS) entry which is preliminary data.</text>
</comment>
<dbReference type="GO" id="GO:0030036">
    <property type="term" value="P:actin cytoskeleton organization"/>
    <property type="evidence" value="ECO:0007669"/>
    <property type="project" value="InterPro"/>
</dbReference>
<dbReference type="Proteomes" id="UP001054837">
    <property type="component" value="Unassembled WGS sequence"/>
</dbReference>
<dbReference type="PROSITE" id="PS51444">
    <property type="entry name" value="FH2"/>
    <property type="match status" value="1"/>
</dbReference>
<organism evidence="6 7">
    <name type="scientific">Caerostris darwini</name>
    <dbReference type="NCBI Taxonomy" id="1538125"/>
    <lineage>
        <taxon>Eukaryota</taxon>
        <taxon>Metazoa</taxon>
        <taxon>Ecdysozoa</taxon>
        <taxon>Arthropoda</taxon>
        <taxon>Chelicerata</taxon>
        <taxon>Arachnida</taxon>
        <taxon>Araneae</taxon>
        <taxon>Araneomorphae</taxon>
        <taxon>Entelegynae</taxon>
        <taxon>Araneoidea</taxon>
        <taxon>Araneidae</taxon>
        <taxon>Caerostris</taxon>
    </lineage>
</organism>
<evidence type="ECO:0000259" key="4">
    <source>
        <dbReference type="PROSITE" id="PS51232"/>
    </source>
</evidence>
<evidence type="ECO:0000259" key="3">
    <source>
        <dbReference type="PROSITE" id="PS51231"/>
    </source>
</evidence>
<evidence type="ECO:0000313" key="7">
    <source>
        <dbReference type="Proteomes" id="UP001054837"/>
    </source>
</evidence>
<accession>A0AAV4RIS4</accession>
<feature type="compositionally biased region" description="Basic and acidic residues" evidence="2">
    <location>
        <begin position="1166"/>
        <end position="1176"/>
    </location>
</feature>
<dbReference type="PANTHER" id="PTHR45725:SF1">
    <property type="entry name" value="DISHEVELLED ASSOCIATED ACTIVATOR OF MORPHOGENESIS, ISOFORM D"/>
    <property type="match status" value="1"/>
</dbReference>
<dbReference type="InterPro" id="IPR042201">
    <property type="entry name" value="FH2_Formin_sf"/>
</dbReference>
<dbReference type="EMBL" id="BPLQ01006193">
    <property type="protein sequence ID" value="GIY20661.1"/>
    <property type="molecule type" value="Genomic_DNA"/>
</dbReference>
<evidence type="ECO:0000256" key="1">
    <source>
        <dbReference type="SAM" id="Coils"/>
    </source>
</evidence>
<dbReference type="Pfam" id="PF06367">
    <property type="entry name" value="Drf_FH3"/>
    <property type="match status" value="1"/>
</dbReference>
<reference evidence="6 7" key="1">
    <citation type="submission" date="2021-06" db="EMBL/GenBank/DDBJ databases">
        <title>Caerostris darwini draft genome.</title>
        <authorList>
            <person name="Kono N."/>
            <person name="Arakawa K."/>
        </authorList>
    </citation>
    <scope>NUCLEOTIDE SEQUENCE [LARGE SCALE GENOMIC DNA]</scope>
</reference>
<feature type="domain" description="GBD/FH3" evidence="4">
    <location>
        <begin position="125"/>
        <end position="495"/>
    </location>
</feature>
<dbReference type="SMART" id="SM01140">
    <property type="entry name" value="Drf_GBD"/>
    <property type="match status" value="1"/>
</dbReference>
<dbReference type="AlphaFoldDB" id="A0AAV4RIS4"/>
<dbReference type="InterPro" id="IPR016024">
    <property type="entry name" value="ARM-type_fold"/>
</dbReference>
<feature type="region of interest" description="Disordered" evidence="2">
    <location>
        <begin position="523"/>
        <end position="559"/>
    </location>
</feature>